<feature type="transmembrane region" description="Helical" evidence="5">
    <location>
        <begin position="20"/>
        <end position="39"/>
    </location>
</feature>
<keyword evidence="7" id="KW-1185">Reference proteome</keyword>
<dbReference type="PANTHER" id="PTHR36917">
    <property type="entry name" value="INTRACELLULAR SEPTATION PROTEIN A-RELATED"/>
    <property type="match status" value="1"/>
</dbReference>
<keyword evidence="2 5" id="KW-0812">Transmembrane</keyword>
<dbReference type="KEGG" id="seds:AAY24_05015"/>
<evidence type="ECO:0000256" key="4">
    <source>
        <dbReference type="ARBA" id="ARBA00023136"/>
    </source>
</evidence>
<evidence type="ECO:0000256" key="2">
    <source>
        <dbReference type="ARBA" id="ARBA00022692"/>
    </source>
</evidence>
<dbReference type="NCBIfam" id="NF001325">
    <property type="entry name" value="PRK00259.1-3"/>
    <property type="match status" value="1"/>
</dbReference>
<proteinExistence type="inferred from homology"/>
<dbReference type="InterPro" id="IPR006008">
    <property type="entry name" value="YciB"/>
</dbReference>
<name>A0A0F7JW06_9GAMM</name>
<dbReference type="GO" id="GO:0005886">
    <property type="term" value="C:plasma membrane"/>
    <property type="evidence" value="ECO:0007669"/>
    <property type="project" value="UniProtKB-SubCell"/>
</dbReference>
<evidence type="ECO:0000313" key="6">
    <source>
        <dbReference type="EMBL" id="AKH19822.1"/>
    </source>
</evidence>
<keyword evidence="3 5" id="KW-1133">Transmembrane helix</keyword>
<dbReference type="PATRIC" id="fig|1543721.4.peg.1045"/>
<keyword evidence="4 5" id="KW-0472">Membrane</keyword>
<feature type="transmembrane region" description="Helical" evidence="5">
    <location>
        <begin position="121"/>
        <end position="139"/>
    </location>
</feature>
<dbReference type="Pfam" id="PF04279">
    <property type="entry name" value="IspA"/>
    <property type="match status" value="1"/>
</dbReference>
<comment type="function">
    <text evidence="5">Plays a role in cell envelope biogenesis, maintenance of cell envelope integrity and membrane homeostasis.</text>
</comment>
<feature type="transmembrane region" description="Helical" evidence="5">
    <location>
        <begin position="151"/>
        <end position="170"/>
    </location>
</feature>
<evidence type="ECO:0000256" key="1">
    <source>
        <dbReference type="ARBA" id="ARBA00022475"/>
    </source>
</evidence>
<keyword evidence="1 5" id="KW-1003">Cell membrane</keyword>
<keyword evidence="5" id="KW-0997">Cell inner membrane</keyword>
<dbReference type="EMBL" id="CP011412">
    <property type="protein sequence ID" value="AKH19822.1"/>
    <property type="molecule type" value="Genomic_DNA"/>
</dbReference>
<gene>
    <name evidence="5" type="primary">yciB</name>
    <name evidence="6" type="ORF">AAY24_05015</name>
</gene>
<dbReference type="Proteomes" id="UP000034410">
    <property type="component" value="Chromosome"/>
</dbReference>
<evidence type="ECO:0000313" key="7">
    <source>
        <dbReference type="Proteomes" id="UP000034410"/>
    </source>
</evidence>
<dbReference type="OrthoDB" id="9788219at2"/>
<dbReference type="AlphaFoldDB" id="A0A0F7JW06"/>
<dbReference type="RefSeq" id="WP_046858758.1">
    <property type="nucleotide sequence ID" value="NZ_CP011412.1"/>
</dbReference>
<evidence type="ECO:0000256" key="3">
    <source>
        <dbReference type="ARBA" id="ARBA00022989"/>
    </source>
</evidence>
<dbReference type="NCBIfam" id="TIGR00997">
    <property type="entry name" value="ispZ"/>
    <property type="match status" value="1"/>
</dbReference>
<accession>A0A0F7JW06</accession>
<dbReference type="NCBIfam" id="NF001324">
    <property type="entry name" value="PRK00259.1-2"/>
    <property type="match status" value="1"/>
</dbReference>
<comment type="similarity">
    <text evidence="5">Belongs to the YciB family.</text>
</comment>
<sequence>MKFLSDLFPVILFFIAYKMYDFYVATAVIIVATIVQVGYNWFRYRKVEKMHLVTLLLVLLFGGLTLYLQDPLFLKWKPTVVNWLFAIVFFGSHFIGNRTLVERMMGKSVALPVPVWSRLNMAWTLFFVAMGAINLYVAFSFSEDTWVNFKLFGMMGMTILFIILQAFYLAKYISEVEQKTTPEES</sequence>
<reference evidence="6 7" key="1">
    <citation type="journal article" date="2015" name="Genome Announc.">
        <title>Complete Genome Sequence of Sedimenticola thiotaurini Strain SIP-G1, a Polyphosphate- and Polyhydroxyalkanoate-Accumulating Sulfur-Oxidizing Gammaproteobacterium Isolated from Salt Marsh Sediments.</title>
        <authorList>
            <person name="Flood B.E."/>
            <person name="Jones D.S."/>
            <person name="Bailey J.V."/>
        </authorList>
    </citation>
    <scope>NUCLEOTIDE SEQUENCE [LARGE SCALE GENOMIC DNA]</scope>
    <source>
        <strain evidence="6 7">SIP-G1</strain>
    </source>
</reference>
<organism evidence="6 7">
    <name type="scientific">Sedimenticola thiotaurini</name>
    <dbReference type="NCBI Taxonomy" id="1543721"/>
    <lineage>
        <taxon>Bacteria</taxon>
        <taxon>Pseudomonadati</taxon>
        <taxon>Pseudomonadota</taxon>
        <taxon>Gammaproteobacteria</taxon>
        <taxon>Chromatiales</taxon>
        <taxon>Sedimenticolaceae</taxon>
        <taxon>Sedimenticola</taxon>
    </lineage>
</organism>
<dbReference type="HAMAP" id="MF_00189">
    <property type="entry name" value="YciB"/>
    <property type="match status" value="1"/>
</dbReference>
<protein>
    <recommendedName>
        <fullName evidence="5">Inner membrane-spanning protein YciB</fullName>
    </recommendedName>
</protein>
<feature type="transmembrane region" description="Helical" evidence="5">
    <location>
        <begin position="80"/>
        <end position="100"/>
    </location>
</feature>
<feature type="transmembrane region" description="Helical" evidence="5">
    <location>
        <begin position="51"/>
        <end position="68"/>
    </location>
</feature>
<dbReference type="PANTHER" id="PTHR36917:SF1">
    <property type="entry name" value="INNER MEMBRANE-SPANNING PROTEIN YCIB"/>
    <property type="match status" value="1"/>
</dbReference>
<evidence type="ECO:0000256" key="5">
    <source>
        <dbReference type="HAMAP-Rule" id="MF_00189"/>
    </source>
</evidence>
<comment type="subcellular location">
    <subcellularLocation>
        <location evidence="5">Cell inner membrane</location>
        <topology evidence="5">Multi-pass membrane protein</topology>
    </subcellularLocation>
</comment>